<dbReference type="InterPro" id="IPR031107">
    <property type="entry name" value="Small_HSP"/>
</dbReference>
<gene>
    <name evidence="2" type="ORF">LCGC14_3155450</name>
</gene>
<sequence length="133" mass="15048">IRERMEQAWRQVLGPPGSPRFCPPLIEPPVDVYETDCEVVVLAEIAGILEEEVEIAVNGRRIIFGGERRPSAGQPGRLYSQMEICQGPFRRELLLPADVNPDEARAEYSQGMLEIVLPKVTRRVSRQVKIVIR</sequence>
<dbReference type="PANTHER" id="PTHR11527">
    <property type="entry name" value="HEAT-SHOCK PROTEIN 20 FAMILY MEMBER"/>
    <property type="match status" value="1"/>
</dbReference>
<dbReference type="CDD" id="cd06464">
    <property type="entry name" value="ACD_sHsps-like"/>
    <property type="match status" value="1"/>
</dbReference>
<proteinExistence type="predicted"/>
<dbReference type="SUPFAM" id="SSF49764">
    <property type="entry name" value="HSP20-like chaperones"/>
    <property type="match status" value="1"/>
</dbReference>
<dbReference type="Pfam" id="PF00011">
    <property type="entry name" value="HSP20"/>
    <property type="match status" value="1"/>
</dbReference>
<feature type="non-terminal residue" evidence="2">
    <location>
        <position position="1"/>
    </location>
</feature>
<dbReference type="InterPro" id="IPR008978">
    <property type="entry name" value="HSP20-like_chaperone"/>
</dbReference>
<evidence type="ECO:0000313" key="2">
    <source>
        <dbReference type="EMBL" id="KKK47414.1"/>
    </source>
</evidence>
<reference evidence="2" key="1">
    <citation type="journal article" date="2015" name="Nature">
        <title>Complex archaea that bridge the gap between prokaryotes and eukaryotes.</title>
        <authorList>
            <person name="Spang A."/>
            <person name="Saw J.H."/>
            <person name="Jorgensen S.L."/>
            <person name="Zaremba-Niedzwiedzka K."/>
            <person name="Martijn J."/>
            <person name="Lind A.E."/>
            <person name="van Eijk R."/>
            <person name="Schleper C."/>
            <person name="Guy L."/>
            <person name="Ettema T.J."/>
        </authorList>
    </citation>
    <scope>NUCLEOTIDE SEQUENCE</scope>
</reference>
<dbReference type="PROSITE" id="PS01031">
    <property type="entry name" value="SHSP"/>
    <property type="match status" value="1"/>
</dbReference>
<accession>A0A0F8XZM6</accession>
<dbReference type="AlphaFoldDB" id="A0A0F8XZM6"/>
<name>A0A0F8XZM6_9ZZZZ</name>
<dbReference type="Gene3D" id="2.60.40.790">
    <property type="match status" value="1"/>
</dbReference>
<dbReference type="InterPro" id="IPR002068">
    <property type="entry name" value="A-crystallin/Hsp20_dom"/>
</dbReference>
<comment type="caution">
    <text evidence="2">The sequence shown here is derived from an EMBL/GenBank/DDBJ whole genome shotgun (WGS) entry which is preliminary data.</text>
</comment>
<protein>
    <recommendedName>
        <fullName evidence="1">SHSP domain-containing protein</fullName>
    </recommendedName>
</protein>
<feature type="domain" description="SHSP" evidence="1">
    <location>
        <begin position="21"/>
        <end position="133"/>
    </location>
</feature>
<evidence type="ECO:0000259" key="1">
    <source>
        <dbReference type="PROSITE" id="PS01031"/>
    </source>
</evidence>
<dbReference type="EMBL" id="LAZR01069593">
    <property type="protein sequence ID" value="KKK47414.1"/>
    <property type="molecule type" value="Genomic_DNA"/>
</dbReference>
<organism evidence="2">
    <name type="scientific">marine sediment metagenome</name>
    <dbReference type="NCBI Taxonomy" id="412755"/>
    <lineage>
        <taxon>unclassified sequences</taxon>
        <taxon>metagenomes</taxon>
        <taxon>ecological metagenomes</taxon>
    </lineage>
</organism>